<dbReference type="PANTHER" id="PTHR24305:SF147">
    <property type="entry name" value="P450, PUTATIVE (EUROFUNG)-RELATED"/>
    <property type="match status" value="1"/>
</dbReference>
<proteinExistence type="predicted"/>
<protein>
    <recommendedName>
        <fullName evidence="8">Trichodiene oxygenase</fullName>
    </recommendedName>
</protein>
<keyword evidence="5" id="KW-1133">Transmembrane helix</keyword>
<comment type="cofactor">
    <cofactor evidence="4">
        <name>heme</name>
        <dbReference type="ChEBI" id="CHEBI:30413"/>
    </cofactor>
</comment>
<dbReference type="Pfam" id="PF00067">
    <property type="entry name" value="p450"/>
    <property type="match status" value="1"/>
</dbReference>
<evidence type="ECO:0000313" key="7">
    <source>
        <dbReference type="Proteomes" id="UP000054481"/>
    </source>
</evidence>
<evidence type="ECO:0000256" key="1">
    <source>
        <dbReference type="ARBA" id="ARBA00022617"/>
    </source>
</evidence>
<keyword evidence="2 4" id="KW-0479">Metal-binding</keyword>
<dbReference type="CDD" id="cd11062">
    <property type="entry name" value="CYP58-like"/>
    <property type="match status" value="1"/>
</dbReference>
<dbReference type="InterPro" id="IPR002401">
    <property type="entry name" value="Cyt_P450_E_grp-I"/>
</dbReference>
<reference evidence="6 7" key="1">
    <citation type="journal article" date="2014" name="Genome Biol. Evol.">
        <title>Comparative genomics and transcriptomics analyses reveal divergent lifestyle features of nematode endoparasitic fungus Hirsutella minnesotensis.</title>
        <authorList>
            <person name="Lai Y."/>
            <person name="Liu K."/>
            <person name="Zhang X."/>
            <person name="Zhang X."/>
            <person name="Li K."/>
            <person name="Wang N."/>
            <person name="Shu C."/>
            <person name="Wu Y."/>
            <person name="Wang C."/>
            <person name="Bushley K.E."/>
            <person name="Xiang M."/>
            <person name="Liu X."/>
        </authorList>
    </citation>
    <scope>NUCLEOTIDE SEQUENCE [LARGE SCALE GENOMIC DNA]</scope>
    <source>
        <strain evidence="6 7">3608</strain>
    </source>
</reference>
<dbReference type="InterPro" id="IPR001128">
    <property type="entry name" value="Cyt_P450"/>
</dbReference>
<dbReference type="InterPro" id="IPR036396">
    <property type="entry name" value="Cyt_P450_sf"/>
</dbReference>
<dbReference type="OrthoDB" id="3945418at2759"/>
<dbReference type="AlphaFoldDB" id="A0A0F8A549"/>
<dbReference type="GO" id="GO:0016705">
    <property type="term" value="F:oxidoreductase activity, acting on paired donors, with incorporation or reduction of molecular oxygen"/>
    <property type="evidence" value="ECO:0007669"/>
    <property type="project" value="InterPro"/>
</dbReference>
<keyword evidence="5" id="KW-0812">Transmembrane</keyword>
<dbReference type="GO" id="GO:0004497">
    <property type="term" value="F:monooxygenase activity"/>
    <property type="evidence" value="ECO:0007669"/>
    <property type="project" value="InterPro"/>
</dbReference>
<evidence type="ECO:0000256" key="3">
    <source>
        <dbReference type="ARBA" id="ARBA00023004"/>
    </source>
</evidence>
<keyword evidence="5" id="KW-0472">Membrane</keyword>
<feature type="binding site" description="axial binding residue" evidence="4">
    <location>
        <position position="478"/>
    </location>
    <ligand>
        <name>heme</name>
        <dbReference type="ChEBI" id="CHEBI:30413"/>
    </ligand>
    <ligandPart>
        <name>Fe</name>
        <dbReference type="ChEBI" id="CHEBI:18248"/>
    </ligandPart>
</feature>
<dbReference type="Gene3D" id="1.10.630.10">
    <property type="entry name" value="Cytochrome P450"/>
    <property type="match status" value="1"/>
</dbReference>
<dbReference type="PANTHER" id="PTHR24305">
    <property type="entry name" value="CYTOCHROME P450"/>
    <property type="match status" value="1"/>
</dbReference>
<keyword evidence="3 4" id="KW-0408">Iron</keyword>
<evidence type="ECO:0008006" key="8">
    <source>
        <dbReference type="Google" id="ProtNLM"/>
    </source>
</evidence>
<dbReference type="GO" id="GO:0005506">
    <property type="term" value="F:iron ion binding"/>
    <property type="evidence" value="ECO:0007669"/>
    <property type="project" value="InterPro"/>
</dbReference>
<dbReference type="InterPro" id="IPR050121">
    <property type="entry name" value="Cytochrome_P450_monoxygenase"/>
</dbReference>
<gene>
    <name evidence="6" type="ORF">HIM_05826</name>
</gene>
<sequence>MSSATRPETEAAAHPYRAGAIWQHLLLHLVACYAIYIVLLFLYRITLHPLAGFPGPKIAGASYCYEFWFDVIRQGRYTREIVKLHARYGPIVRINPDELHCNDPAFMNEIYASGNRKRNKSKHFCASFPSDTRMGAGGTADHSLHRLRISEVNRFFSRSQVIELEDLIQLNAQKLCDKLLAYRGCGPLDAADAFNCFTTDTLTEYCFGNSTGFLDQPGWEPNYNKPLDVFFSMVHILRHFPWLTYLMERVPLPAVKVISTNIWQLLHHIKVEIPQQIQSMQDNFDGNTFKGRRTIFLQLLNSNLPAQEKTLERLAGEAHTILVGGTGSTTTALCALTYHLLSNPPVRSKLTAELSTVMSDPAKPPCWSTLERLPYFNAFVHEGLRLMHGSSQRLPRVATEEDLVYEGSWKPSPTSPSTNVTYVVPRGYAIGMSAYIMHSDESIFPNASEFIPERWFHQKGEKDLGRYLFTFAKGSRQCVAMQLAYAEFYICMAALTMRVLPFMELYQTKLSDIEYDHDEVIAKPKRGSKGFLST</sequence>
<keyword evidence="1 4" id="KW-0349">Heme</keyword>
<evidence type="ECO:0000313" key="6">
    <source>
        <dbReference type="EMBL" id="KJZ74709.1"/>
    </source>
</evidence>
<dbReference type="PRINTS" id="PR00463">
    <property type="entry name" value="EP450I"/>
</dbReference>
<evidence type="ECO:0000256" key="5">
    <source>
        <dbReference type="SAM" id="Phobius"/>
    </source>
</evidence>
<accession>A0A0F8A549</accession>
<keyword evidence="7" id="KW-1185">Reference proteome</keyword>
<dbReference type="GO" id="GO:0020037">
    <property type="term" value="F:heme binding"/>
    <property type="evidence" value="ECO:0007669"/>
    <property type="project" value="InterPro"/>
</dbReference>
<organism evidence="6 7">
    <name type="scientific">Hirsutella minnesotensis 3608</name>
    <dbReference type="NCBI Taxonomy" id="1043627"/>
    <lineage>
        <taxon>Eukaryota</taxon>
        <taxon>Fungi</taxon>
        <taxon>Dikarya</taxon>
        <taxon>Ascomycota</taxon>
        <taxon>Pezizomycotina</taxon>
        <taxon>Sordariomycetes</taxon>
        <taxon>Hypocreomycetidae</taxon>
        <taxon>Hypocreales</taxon>
        <taxon>Ophiocordycipitaceae</taxon>
        <taxon>Hirsutella</taxon>
    </lineage>
</organism>
<feature type="transmembrane region" description="Helical" evidence="5">
    <location>
        <begin position="20"/>
        <end position="43"/>
    </location>
</feature>
<name>A0A0F8A549_9HYPO</name>
<dbReference type="EMBL" id="KQ030523">
    <property type="protein sequence ID" value="KJZ74709.1"/>
    <property type="molecule type" value="Genomic_DNA"/>
</dbReference>
<dbReference type="SUPFAM" id="SSF48264">
    <property type="entry name" value="Cytochrome P450"/>
    <property type="match status" value="1"/>
</dbReference>
<evidence type="ECO:0000256" key="2">
    <source>
        <dbReference type="ARBA" id="ARBA00022723"/>
    </source>
</evidence>
<evidence type="ECO:0000256" key="4">
    <source>
        <dbReference type="PIRSR" id="PIRSR602401-1"/>
    </source>
</evidence>
<dbReference type="Proteomes" id="UP000054481">
    <property type="component" value="Unassembled WGS sequence"/>
</dbReference>